<comment type="caution">
    <text evidence="2">The sequence shown here is derived from an EMBL/GenBank/DDBJ whole genome shotgun (WGS) entry which is preliminary data.</text>
</comment>
<dbReference type="Pfam" id="PF05137">
    <property type="entry name" value="PilN"/>
    <property type="match status" value="1"/>
</dbReference>
<evidence type="ECO:0000313" key="2">
    <source>
        <dbReference type="EMBL" id="MBS4540009.1"/>
    </source>
</evidence>
<keyword evidence="3" id="KW-1185">Reference proteome</keyword>
<dbReference type="AlphaFoldDB" id="A0A942ZA98"/>
<keyword evidence="1" id="KW-1133">Transmembrane helix</keyword>
<feature type="transmembrane region" description="Helical" evidence="1">
    <location>
        <begin position="21"/>
        <end position="43"/>
    </location>
</feature>
<dbReference type="InterPro" id="IPR052534">
    <property type="entry name" value="Extracell_DNA_Util/SecSys_Comp"/>
</dbReference>
<organism evidence="2 3">
    <name type="scientific">Anaeromonas frigoriresistens</name>
    <dbReference type="NCBI Taxonomy" id="2683708"/>
    <lineage>
        <taxon>Bacteria</taxon>
        <taxon>Bacillati</taxon>
        <taxon>Bacillota</taxon>
        <taxon>Tissierellia</taxon>
        <taxon>Tissierellales</taxon>
        <taxon>Thermohalobacteraceae</taxon>
        <taxon>Anaeromonas</taxon>
    </lineage>
</organism>
<evidence type="ECO:0000313" key="3">
    <source>
        <dbReference type="Proteomes" id="UP000724672"/>
    </source>
</evidence>
<evidence type="ECO:0000256" key="1">
    <source>
        <dbReference type="SAM" id="Phobius"/>
    </source>
</evidence>
<keyword evidence="1" id="KW-0472">Membrane</keyword>
<protein>
    <submittedName>
        <fullName evidence="2">PilN domain-containing protein</fullName>
    </submittedName>
</protein>
<proteinExistence type="predicted"/>
<gene>
    <name evidence="2" type="ORF">GOQ27_16145</name>
</gene>
<dbReference type="RefSeq" id="WP_203367907.1">
    <property type="nucleotide sequence ID" value="NZ_WSFT01000053.1"/>
</dbReference>
<dbReference type="PANTHER" id="PTHR40278:SF1">
    <property type="entry name" value="DNA UTILIZATION PROTEIN HOFN"/>
    <property type="match status" value="1"/>
</dbReference>
<keyword evidence="1" id="KW-0812">Transmembrane</keyword>
<sequence length="188" mass="21554">MVDINLFSPYIEEERESKYKNLYIIIGIASFIVISSLYTGWYFHSVNKLEKNIAEMNSYLSSEGIKTQLSELKQKQTQIKILDEYSTSVSGINNKITQIDVINTDIIEEINFSIPSSIYFDSMSIADRIVEIHGTTKDRSSLAQFQQTLNNKIIFSNVYITSMTKDTLNDNYVFVLTSIIEGDKNEIE</sequence>
<dbReference type="PANTHER" id="PTHR40278">
    <property type="entry name" value="DNA UTILIZATION PROTEIN HOFN"/>
    <property type="match status" value="1"/>
</dbReference>
<reference evidence="2" key="1">
    <citation type="submission" date="2019-12" db="EMBL/GenBank/DDBJ databases">
        <title>Clostridiaceae gen. nov. sp. nov., isolated from sediment in Xinjiang, China.</title>
        <authorList>
            <person name="Zhang R."/>
        </authorList>
    </citation>
    <scope>NUCLEOTIDE SEQUENCE</scope>
    <source>
        <strain evidence="2">D2Q-11</strain>
    </source>
</reference>
<dbReference type="Proteomes" id="UP000724672">
    <property type="component" value="Unassembled WGS sequence"/>
</dbReference>
<accession>A0A942ZA98</accession>
<dbReference type="EMBL" id="WSFT01000053">
    <property type="protein sequence ID" value="MBS4540009.1"/>
    <property type="molecule type" value="Genomic_DNA"/>
</dbReference>
<name>A0A942ZA98_9FIRM</name>
<dbReference type="InterPro" id="IPR007813">
    <property type="entry name" value="PilN"/>
</dbReference>